<dbReference type="EMBL" id="CP097635">
    <property type="protein sequence ID" value="URI06630.1"/>
    <property type="molecule type" value="Genomic_DNA"/>
</dbReference>
<evidence type="ECO:0008006" key="4">
    <source>
        <dbReference type="Google" id="ProtNLM"/>
    </source>
</evidence>
<gene>
    <name evidence="2" type="ORF">MW290_12055</name>
</gene>
<proteinExistence type="predicted"/>
<dbReference type="SUPFAM" id="SSF160059">
    <property type="entry name" value="PriA/YqbF domain"/>
    <property type="match status" value="1"/>
</dbReference>
<dbReference type="RefSeq" id="WP_250194892.1">
    <property type="nucleotide sequence ID" value="NZ_CP097635.1"/>
</dbReference>
<sequence>MATRKKIPSRPADKGLRVISRRPSFWRAGRQFGAEPTDVPLSELTEEQEEQIRAEGQPGGQLVVQDIDITPAEDTAETT</sequence>
<feature type="region of interest" description="Disordered" evidence="1">
    <location>
        <begin position="33"/>
        <end position="79"/>
    </location>
</feature>
<evidence type="ECO:0000313" key="2">
    <source>
        <dbReference type="EMBL" id="URI06630.1"/>
    </source>
</evidence>
<dbReference type="Proteomes" id="UP001056201">
    <property type="component" value="Chromosome 1"/>
</dbReference>
<evidence type="ECO:0000256" key="1">
    <source>
        <dbReference type="SAM" id="MobiDB-lite"/>
    </source>
</evidence>
<evidence type="ECO:0000313" key="3">
    <source>
        <dbReference type="Proteomes" id="UP001056201"/>
    </source>
</evidence>
<protein>
    <recommendedName>
        <fullName evidence="4">Mu-like prophage FluMu N-terminal domain-containing protein</fullName>
    </recommendedName>
</protein>
<name>A0ABY4S343_AQUTE</name>
<accession>A0ABY4S343</accession>
<keyword evidence="3" id="KW-1185">Reference proteome</keyword>
<organism evidence="2 3">
    <name type="scientific">Aquincola tertiaricarbonis</name>
    <dbReference type="NCBI Taxonomy" id="391953"/>
    <lineage>
        <taxon>Bacteria</taxon>
        <taxon>Pseudomonadati</taxon>
        <taxon>Pseudomonadota</taxon>
        <taxon>Betaproteobacteria</taxon>
        <taxon>Burkholderiales</taxon>
        <taxon>Sphaerotilaceae</taxon>
        <taxon>Aquincola</taxon>
    </lineage>
</organism>
<reference evidence="2" key="1">
    <citation type="submission" date="2022-05" db="EMBL/GenBank/DDBJ databases">
        <title>An RpoN-dependent PEP-CTERM gene is involved in floc formation of an Aquincola tertiaricarbonis strain.</title>
        <authorList>
            <person name="Qiu D."/>
            <person name="Xia M."/>
        </authorList>
    </citation>
    <scope>NUCLEOTIDE SEQUENCE</scope>
    <source>
        <strain evidence="2">RN12</strain>
    </source>
</reference>